<gene>
    <name evidence="1" type="ORF">I6N98_17435</name>
</gene>
<organism evidence="1 2">
    <name type="scientific">Spongiibacter nanhainus</name>
    <dbReference type="NCBI Taxonomy" id="2794344"/>
    <lineage>
        <taxon>Bacteria</taxon>
        <taxon>Pseudomonadati</taxon>
        <taxon>Pseudomonadota</taxon>
        <taxon>Gammaproteobacteria</taxon>
        <taxon>Cellvibrionales</taxon>
        <taxon>Spongiibacteraceae</taxon>
        <taxon>Spongiibacter</taxon>
    </lineage>
</organism>
<dbReference type="Gene3D" id="3.40.50.1820">
    <property type="entry name" value="alpha/beta hydrolase"/>
    <property type="match status" value="1"/>
</dbReference>
<dbReference type="EMBL" id="CP066167">
    <property type="protein sequence ID" value="QQD18096.1"/>
    <property type="molecule type" value="Genomic_DNA"/>
</dbReference>
<dbReference type="SUPFAM" id="SSF53474">
    <property type="entry name" value="alpha/beta-Hydrolases"/>
    <property type="match status" value="1"/>
</dbReference>
<dbReference type="Pfam" id="PF05728">
    <property type="entry name" value="UPF0227"/>
    <property type="match status" value="1"/>
</dbReference>
<evidence type="ECO:0000313" key="2">
    <source>
        <dbReference type="Proteomes" id="UP000596063"/>
    </source>
</evidence>
<evidence type="ECO:0000313" key="1">
    <source>
        <dbReference type="EMBL" id="QQD18096.1"/>
    </source>
</evidence>
<proteinExistence type="predicted"/>
<sequence>MLTDIVYIHGFISSPQSLKAQQLLHYMHGLGGDCRVHIPALPDFPGPAAEVLTTLVEQCLGQPHASVGLVGSSLGGFFATVLAERYDLRVVLINPAVRPAELASHFQGEHENPYTGSRFTLAADDVAVLTELQPSAIVPKRYRVLLQEGDETLDYRRAADFYRGSELIIEPGGDHSFQGFERHLPGVLDFLNNSAPV</sequence>
<dbReference type="InterPro" id="IPR008886">
    <property type="entry name" value="UPF0227/Esterase_YqiA"/>
</dbReference>
<dbReference type="Proteomes" id="UP000596063">
    <property type="component" value="Chromosome"/>
</dbReference>
<dbReference type="PANTHER" id="PTHR35602:SF3">
    <property type="entry name" value="ESTERASE YQIA"/>
    <property type="match status" value="1"/>
</dbReference>
<keyword evidence="2" id="KW-1185">Reference proteome</keyword>
<dbReference type="RefSeq" id="WP_198569594.1">
    <property type="nucleotide sequence ID" value="NZ_CP066167.1"/>
</dbReference>
<reference evidence="1 2" key="1">
    <citation type="submission" date="2020-12" db="EMBL/GenBank/DDBJ databases">
        <authorList>
            <person name="Shan Y."/>
        </authorList>
    </citation>
    <scope>NUCLEOTIDE SEQUENCE [LARGE SCALE GENOMIC DNA]</scope>
    <source>
        <strain evidence="2">csc3.9</strain>
    </source>
</reference>
<dbReference type="AlphaFoldDB" id="A0A7T4UPW4"/>
<dbReference type="InterPro" id="IPR029058">
    <property type="entry name" value="AB_hydrolase_fold"/>
</dbReference>
<protein>
    <submittedName>
        <fullName evidence="1">Esterase YqiA</fullName>
    </submittedName>
</protein>
<accession>A0A7T4UPW4</accession>
<dbReference type="PANTHER" id="PTHR35602">
    <property type="entry name" value="ESTERASE YQIA-RELATED"/>
    <property type="match status" value="1"/>
</dbReference>
<dbReference type="KEGG" id="snan:I6N98_17435"/>
<name>A0A7T4UPW4_9GAMM</name>